<evidence type="ECO:0000256" key="8">
    <source>
        <dbReference type="ARBA" id="ARBA00022691"/>
    </source>
</evidence>
<evidence type="ECO:0000256" key="6">
    <source>
        <dbReference type="ARBA" id="ARBA00022603"/>
    </source>
</evidence>
<comment type="subcellular location">
    <subcellularLocation>
        <location evidence="1">Cytoplasm</location>
    </subcellularLocation>
</comment>
<dbReference type="PANTHER" id="PTHR11579:SF0">
    <property type="entry name" value="PROTEIN-L-ISOASPARTATE(D-ASPARTATE) O-METHYLTRANSFERASE"/>
    <property type="match status" value="1"/>
</dbReference>
<dbReference type="SUPFAM" id="SSF53335">
    <property type="entry name" value="S-adenosyl-L-methionine-dependent methyltransferases"/>
    <property type="match status" value="1"/>
</dbReference>
<dbReference type="RefSeq" id="WP_128512480.1">
    <property type="nucleotide sequence ID" value="NZ_QUAC01000481.1"/>
</dbReference>
<accession>A0A371PPZ4</accession>
<gene>
    <name evidence="12" type="ORF">DY245_42570</name>
</gene>
<proteinExistence type="inferred from homology"/>
<reference evidence="12 13" key="1">
    <citation type="submission" date="2018-08" db="EMBL/GenBank/DDBJ databases">
        <title>Streptomyces NEAU-D10 sp. nov., a novel Actinomycete isolated from soil.</title>
        <authorList>
            <person name="Jin L."/>
        </authorList>
    </citation>
    <scope>NUCLEOTIDE SEQUENCE [LARGE SCALE GENOMIC DNA]</scope>
    <source>
        <strain evidence="12 13">NEAU-D10</strain>
    </source>
</reference>
<organism evidence="12 13">
    <name type="scientific">Streptomyces inhibens</name>
    <dbReference type="NCBI Taxonomy" id="2293571"/>
    <lineage>
        <taxon>Bacteria</taxon>
        <taxon>Bacillati</taxon>
        <taxon>Actinomycetota</taxon>
        <taxon>Actinomycetes</taxon>
        <taxon>Kitasatosporales</taxon>
        <taxon>Streptomycetaceae</taxon>
        <taxon>Streptomyces</taxon>
    </lineage>
</organism>
<dbReference type="OrthoDB" id="3450072at2"/>
<comment type="similarity">
    <text evidence="2">Belongs to the methyltransferase superfamily. L-isoaspartyl/D-aspartyl protein methyltransferase family.</text>
</comment>
<name>A0A371PPZ4_STRIH</name>
<dbReference type="GO" id="GO:0004719">
    <property type="term" value="F:protein-L-isoaspartate (D-aspartate) O-methyltransferase activity"/>
    <property type="evidence" value="ECO:0007669"/>
    <property type="project" value="UniProtKB-EC"/>
</dbReference>
<evidence type="ECO:0000256" key="5">
    <source>
        <dbReference type="ARBA" id="ARBA00022490"/>
    </source>
</evidence>
<evidence type="ECO:0000256" key="3">
    <source>
        <dbReference type="ARBA" id="ARBA00011890"/>
    </source>
</evidence>
<evidence type="ECO:0000313" key="12">
    <source>
        <dbReference type="EMBL" id="REK84597.1"/>
    </source>
</evidence>
<evidence type="ECO:0000256" key="11">
    <source>
        <dbReference type="ARBA" id="ARBA00031350"/>
    </source>
</evidence>
<dbReference type="EC" id="2.1.1.77" evidence="3"/>
<keyword evidence="6 12" id="KW-0489">Methyltransferase</keyword>
<evidence type="ECO:0000313" key="13">
    <source>
        <dbReference type="Proteomes" id="UP000262477"/>
    </source>
</evidence>
<evidence type="ECO:0000256" key="4">
    <source>
        <dbReference type="ARBA" id="ARBA00013346"/>
    </source>
</evidence>
<dbReference type="InterPro" id="IPR029063">
    <property type="entry name" value="SAM-dependent_MTases_sf"/>
</dbReference>
<dbReference type="GO" id="GO:0005737">
    <property type="term" value="C:cytoplasm"/>
    <property type="evidence" value="ECO:0007669"/>
    <property type="project" value="UniProtKB-SubCell"/>
</dbReference>
<dbReference type="GO" id="GO:0032259">
    <property type="term" value="P:methylation"/>
    <property type="evidence" value="ECO:0007669"/>
    <property type="project" value="UniProtKB-KW"/>
</dbReference>
<dbReference type="Gene3D" id="3.40.50.150">
    <property type="entry name" value="Vaccinia Virus protein VP39"/>
    <property type="match status" value="1"/>
</dbReference>
<dbReference type="EMBL" id="QUAC01000481">
    <property type="protein sequence ID" value="REK84597.1"/>
    <property type="molecule type" value="Genomic_DNA"/>
</dbReference>
<dbReference type="InterPro" id="IPR000682">
    <property type="entry name" value="PCMT"/>
</dbReference>
<dbReference type="AlphaFoldDB" id="A0A371PPZ4"/>
<evidence type="ECO:0000256" key="7">
    <source>
        <dbReference type="ARBA" id="ARBA00022679"/>
    </source>
</evidence>
<evidence type="ECO:0000256" key="9">
    <source>
        <dbReference type="ARBA" id="ARBA00030757"/>
    </source>
</evidence>
<dbReference type="Proteomes" id="UP000262477">
    <property type="component" value="Unassembled WGS sequence"/>
</dbReference>
<comment type="caution">
    <text evidence="12">The sequence shown here is derived from an EMBL/GenBank/DDBJ whole genome shotgun (WGS) entry which is preliminary data.</text>
</comment>
<dbReference type="CDD" id="cd02440">
    <property type="entry name" value="AdoMet_MTases"/>
    <property type="match status" value="1"/>
</dbReference>
<dbReference type="Pfam" id="PF01135">
    <property type="entry name" value="PCMT"/>
    <property type="match status" value="1"/>
</dbReference>
<protein>
    <recommendedName>
        <fullName evidence="4">Protein-L-isoaspartate O-methyltransferase</fullName>
        <ecNumber evidence="3">2.1.1.77</ecNumber>
    </recommendedName>
    <alternativeName>
        <fullName evidence="11">L-isoaspartyl protein carboxyl methyltransferase</fullName>
    </alternativeName>
    <alternativeName>
        <fullName evidence="9">Protein L-isoaspartyl methyltransferase</fullName>
    </alternativeName>
    <alternativeName>
        <fullName evidence="10">Protein-beta-aspartate methyltransferase</fullName>
    </alternativeName>
</protein>
<dbReference type="PANTHER" id="PTHR11579">
    <property type="entry name" value="PROTEIN-L-ISOASPARTATE O-METHYLTRANSFERASE"/>
    <property type="match status" value="1"/>
</dbReference>
<evidence type="ECO:0000256" key="2">
    <source>
        <dbReference type="ARBA" id="ARBA00005369"/>
    </source>
</evidence>
<sequence length="373" mass="40385">MDWKPYAERLAASVTPAVSRWREPVASTPRHVFVPRWWDLDQRALREGSADEAAWLHAAYSDTSLVTRIGALHADSASPADRPTGVPTSSSTLPSLVVRMLRHGHLYDGADLFVVGAGSGYTTAVAAQRLGDKHVVAGDVDPYLTEVAMDRLDSIGLTPQVVTCDATTEIPGEFDRIVSMVALPNLAAVLAALRPGGRLVTTLARVPIIVTADKGDDGTARGVVEWDRAGFMSTRSGAELPPDLRESFTAVRDREGEAVSQGRYPVLNVSAAWDVRAMLELSVPGVEAHYEEQGVQRTAWLVHADGSWARASATRLEPPTVHQGGPRRLWQVLERIRNRLNAEGGLPLYGSHVHITPDGVCHFSRGKWSASFG</sequence>
<keyword evidence="13" id="KW-1185">Reference proteome</keyword>
<keyword evidence="7 12" id="KW-0808">Transferase</keyword>
<evidence type="ECO:0000256" key="1">
    <source>
        <dbReference type="ARBA" id="ARBA00004496"/>
    </source>
</evidence>
<evidence type="ECO:0000256" key="10">
    <source>
        <dbReference type="ARBA" id="ARBA00031323"/>
    </source>
</evidence>
<keyword evidence="5" id="KW-0963">Cytoplasm</keyword>
<keyword evidence="8" id="KW-0949">S-adenosyl-L-methionine</keyword>